<protein>
    <recommendedName>
        <fullName evidence="5">AraC family transcriptional regulator</fullName>
    </recommendedName>
</protein>
<sequence>MKTKKSASDQVQQLSKEKALAITKINKGIQLCVHEVHHAMPSLFGIHPQLKLFHAVQKKIGNQSEKLSVEALHFQMTQAFISMLLHSKIEINQIYPNRLLSLLNQHLSKTFIYDQNCRLYDKPHTSMSIHLLAQFLGCTRNQLNYRQSHIDQAFKLKWSALQAKCEALKYEHLDSAMFWRAEHE</sequence>
<gene>
    <name evidence="2" type="ORF">GFH30_05030</name>
    <name evidence="1" type="ORF">GHJ48_10965</name>
</gene>
<proteinExistence type="predicted"/>
<evidence type="ECO:0000313" key="1">
    <source>
        <dbReference type="EMBL" id="MQW92900.1"/>
    </source>
</evidence>
<evidence type="ECO:0000313" key="3">
    <source>
        <dbReference type="Proteomes" id="UP000327478"/>
    </source>
</evidence>
<dbReference type="Proteomes" id="UP000480556">
    <property type="component" value="Unassembled WGS sequence"/>
</dbReference>
<name>A0A5Q0P1Y5_9GAMM</name>
<evidence type="ECO:0000313" key="2">
    <source>
        <dbReference type="EMBL" id="QGA10794.1"/>
    </source>
</evidence>
<dbReference type="Proteomes" id="UP000327478">
    <property type="component" value="Chromosome"/>
</dbReference>
<dbReference type="EMBL" id="WITK01000019">
    <property type="protein sequence ID" value="MQW92900.1"/>
    <property type="molecule type" value="Genomic_DNA"/>
</dbReference>
<evidence type="ECO:0008006" key="5">
    <source>
        <dbReference type="Google" id="ProtNLM"/>
    </source>
</evidence>
<organism evidence="1 4">
    <name type="scientific">Acinetobacter wanghuae</name>
    <dbReference type="NCBI Taxonomy" id="2662362"/>
    <lineage>
        <taxon>Bacteria</taxon>
        <taxon>Pseudomonadati</taxon>
        <taxon>Pseudomonadota</taxon>
        <taxon>Gammaproteobacteria</taxon>
        <taxon>Moraxellales</taxon>
        <taxon>Moraxellaceae</taxon>
        <taxon>Acinetobacter</taxon>
    </lineage>
</organism>
<evidence type="ECO:0000313" key="4">
    <source>
        <dbReference type="Proteomes" id="UP000480556"/>
    </source>
</evidence>
<dbReference type="EMBL" id="CP045650">
    <property type="protein sequence ID" value="QGA10794.1"/>
    <property type="molecule type" value="Genomic_DNA"/>
</dbReference>
<keyword evidence="3" id="KW-1185">Reference proteome</keyword>
<dbReference type="RefSeq" id="WP_153371193.1">
    <property type="nucleotide sequence ID" value="NZ_CP045650.1"/>
</dbReference>
<accession>A0A5Q0P1Y5</accession>
<dbReference type="AlphaFoldDB" id="A0A5Q0P1Y5"/>
<reference evidence="3 4" key="1">
    <citation type="submission" date="2019-10" db="EMBL/GenBank/DDBJ databases">
        <authorList>
            <person name="Dong K."/>
        </authorList>
    </citation>
    <scope>NUCLEOTIDE SEQUENCE [LARGE SCALE GENOMIC DNA]</scope>
    <source>
        <strain evidence="2">Dk386</strain>
        <strain evidence="3">dk386</strain>
        <strain evidence="1">Dk771</strain>
        <strain evidence="4">dk771</strain>
    </source>
</reference>